<organism evidence="2 3">
    <name type="scientific">Candidatus Methylophosphatis roskildensis</name>
    <dbReference type="NCBI Taxonomy" id="2899263"/>
    <lineage>
        <taxon>Bacteria</taxon>
        <taxon>Pseudomonadati</taxon>
        <taxon>Pseudomonadota</taxon>
        <taxon>Betaproteobacteria</taxon>
        <taxon>Nitrosomonadales</taxon>
        <taxon>Sterolibacteriaceae</taxon>
        <taxon>Candidatus Methylophosphatis</taxon>
    </lineage>
</organism>
<feature type="domain" description="PepSY" evidence="1">
    <location>
        <begin position="47"/>
        <end position="105"/>
    </location>
</feature>
<dbReference type="Pfam" id="PF03413">
    <property type="entry name" value="PepSY"/>
    <property type="match status" value="1"/>
</dbReference>
<dbReference type="InterPro" id="IPR025711">
    <property type="entry name" value="PepSY"/>
</dbReference>
<dbReference type="EMBL" id="JADJEV010000003">
    <property type="protein sequence ID" value="MBK6973712.1"/>
    <property type="molecule type" value="Genomic_DNA"/>
</dbReference>
<proteinExistence type="predicted"/>
<evidence type="ECO:0000313" key="3">
    <source>
        <dbReference type="Proteomes" id="UP000807785"/>
    </source>
</evidence>
<sequence>MATTKILLALAGAGTLVTALLLGSVIPVRADSDHVAARRLLDAGEIMPLEKIAERARAEKPGQILETELKHKHDKYIYEVEILDGGGRVWELRLDARSGELLKVEKDD</sequence>
<evidence type="ECO:0000259" key="1">
    <source>
        <dbReference type="Pfam" id="PF03413"/>
    </source>
</evidence>
<dbReference type="Proteomes" id="UP000807785">
    <property type="component" value="Unassembled WGS sequence"/>
</dbReference>
<gene>
    <name evidence="2" type="ORF">IPH26_12480</name>
</gene>
<dbReference type="AlphaFoldDB" id="A0A9D7E9S1"/>
<evidence type="ECO:0000313" key="2">
    <source>
        <dbReference type="EMBL" id="MBK6973712.1"/>
    </source>
</evidence>
<accession>A0A9D7E9S1</accession>
<reference evidence="2" key="1">
    <citation type="submission" date="2020-10" db="EMBL/GenBank/DDBJ databases">
        <title>Connecting structure to function with the recovery of over 1000 high-quality activated sludge metagenome-assembled genomes encoding full-length rRNA genes using long-read sequencing.</title>
        <authorList>
            <person name="Singleton C.M."/>
            <person name="Petriglieri F."/>
            <person name="Kristensen J.M."/>
            <person name="Kirkegaard R.H."/>
            <person name="Michaelsen T.Y."/>
            <person name="Andersen M.H."/>
            <person name="Karst S.M."/>
            <person name="Dueholm M.S."/>
            <person name="Nielsen P.H."/>
            <person name="Albertsen M."/>
        </authorList>
    </citation>
    <scope>NUCLEOTIDE SEQUENCE</scope>
    <source>
        <strain evidence="2">Bjer_18-Q3-R1-45_BAT3C.347</strain>
    </source>
</reference>
<protein>
    <submittedName>
        <fullName evidence="2">PepSY domain-containing protein</fullName>
    </submittedName>
</protein>
<comment type="caution">
    <text evidence="2">The sequence shown here is derived from an EMBL/GenBank/DDBJ whole genome shotgun (WGS) entry which is preliminary data.</text>
</comment>
<name>A0A9D7E9S1_9PROT</name>
<dbReference type="Gene3D" id="3.10.450.40">
    <property type="match status" value="1"/>
</dbReference>